<accession>A0ABR4C5P5</accession>
<evidence type="ECO:0000313" key="2">
    <source>
        <dbReference type="EMBL" id="KAL2065263.1"/>
    </source>
</evidence>
<evidence type="ECO:0000256" key="1">
    <source>
        <dbReference type="SAM" id="MobiDB-lite"/>
    </source>
</evidence>
<gene>
    <name evidence="2" type="ORF">VTL71DRAFT_2932</name>
</gene>
<proteinExistence type="predicted"/>
<feature type="compositionally biased region" description="Polar residues" evidence="1">
    <location>
        <begin position="266"/>
        <end position="283"/>
    </location>
</feature>
<comment type="caution">
    <text evidence="2">The sequence shown here is derived from an EMBL/GenBank/DDBJ whole genome shotgun (WGS) entry which is preliminary data.</text>
</comment>
<reference evidence="2 3" key="1">
    <citation type="journal article" date="2024" name="Commun. Biol.">
        <title>Comparative genomic analysis of thermophilic fungi reveals convergent evolutionary adaptations and gene losses.</title>
        <authorList>
            <person name="Steindorff A.S."/>
            <person name="Aguilar-Pontes M.V."/>
            <person name="Robinson A.J."/>
            <person name="Andreopoulos B."/>
            <person name="LaButti K."/>
            <person name="Kuo A."/>
            <person name="Mondo S."/>
            <person name="Riley R."/>
            <person name="Otillar R."/>
            <person name="Haridas S."/>
            <person name="Lipzen A."/>
            <person name="Grimwood J."/>
            <person name="Schmutz J."/>
            <person name="Clum A."/>
            <person name="Reid I.D."/>
            <person name="Moisan M.C."/>
            <person name="Butler G."/>
            <person name="Nguyen T.T.M."/>
            <person name="Dewar K."/>
            <person name="Conant G."/>
            <person name="Drula E."/>
            <person name="Henrissat B."/>
            <person name="Hansel C."/>
            <person name="Singer S."/>
            <person name="Hutchinson M.I."/>
            <person name="de Vries R.P."/>
            <person name="Natvig D.O."/>
            <person name="Powell A.J."/>
            <person name="Tsang A."/>
            <person name="Grigoriev I.V."/>
        </authorList>
    </citation>
    <scope>NUCLEOTIDE SEQUENCE [LARGE SCALE GENOMIC DNA]</scope>
    <source>
        <strain evidence="2 3">CBS 494.80</strain>
    </source>
</reference>
<dbReference type="EMBL" id="JAZHXI010000012">
    <property type="protein sequence ID" value="KAL2065263.1"/>
    <property type="molecule type" value="Genomic_DNA"/>
</dbReference>
<name>A0ABR4C5P5_9HELO</name>
<evidence type="ECO:0000313" key="3">
    <source>
        <dbReference type="Proteomes" id="UP001595075"/>
    </source>
</evidence>
<dbReference type="Proteomes" id="UP001595075">
    <property type="component" value="Unassembled WGS sequence"/>
</dbReference>
<keyword evidence="3" id="KW-1185">Reference proteome</keyword>
<protein>
    <submittedName>
        <fullName evidence="2">Uncharacterized protein</fullName>
    </submittedName>
</protein>
<feature type="region of interest" description="Disordered" evidence="1">
    <location>
        <begin position="266"/>
        <end position="297"/>
    </location>
</feature>
<sequence>MSSVGTSPTSANLAQASTQSLIAVIEERLGSCGVAGSITLSISEAEFVLQILKSTPSAANLPPTTSNLDEEEEELTLEEWKAYARLGDYCGKIFNDLKYAAKLLDIVRPTDCVTLADALDAGETTNDQGKRSLQVSFLKSAAHLQKKHGLSNKVSRLAVQSYAKRNHWFHSKAGHWKASGRLTLLGQEVSTDTQALPSLLPHSMIDDVDSYRKMAEYYRDRALEGAAAGQSTVVGSVDDSKLSSLGGLTLLDGTSDIDVFDTTASTASSPLDSNPFSQGSTSPKHGASEPLDDEPPLKKVKSLKDELSGQFDDSLGIFNQNVTEYRLFNPEACLSGIAACNYSLKKAFAKSKSDAKKAAKVAAGS</sequence>
<organism evidence="2 3">
    <name type="scientific">Oculimacula yallundae</name>
    <dbReference type="NCBI Taxonomy" id="86028"/>
    <lineage>
        <taxon>Eukaryota</taxon>
        <taxon>Fungi</taxon>
        <taxon>Dikarya</taxon>
        <taxon>Ascomycota</taxon>
        <taxon>Pezizomycotina</taxon>
        <taxon>Leotiomycetes</taxon>
        <taxon>Helotiales</taxon>
        <taxon>Ploettnerulaceae</taxon>
        <taxon>Oculimacula</taxon>
    </lineage>
</organism>